<dbReference type="Gene3D" id="1.10.268.10">
    <property type="entry name" value="Topoisomerase, domain 3"/>
    <property type="match status" value="1"/>
</dbReference>
<dbReference type="Pfam" id="PF03989">
    <property type="entry name" value="DNA_gyraseA_C"/>
    <property type="match status" value="3"/>
</dbReference>
<reference evidence="11 12" key="1">
    <citation type="submission" date="2019-05" db="EMBL/GenBank/DDBJ databases">
        <title>Ruegeria sp. nov., isolated from tidal flat.</title>
        <authorList>
            <person name="Kim W."/>
        </authorList>
    </citation>
    <scope>NUCLEOTIDE SEQUENCE [LARGE SCALE GENOMIC DNA]</scope>
    <source>
        <strain evidence="11 12">CAU 1488</strain>
    </source>
</reference>
<dbReference type="PANTHER" id="PTHR43493">
    <property type="entry name" value="DNA GYRASE/TOPOISOMERASE SUBUNIT A"/>
    <property type="match status" value="1"/>
</dbReference>
<keyword evidence="9" id="KW-0175">Coiled coil</keyword>
<dbReference type="InterPro" id="IPR050220">
    <property type="entry name" value="Type_II_DNA_Topoisomerases"/>
</dbReference>
<comment type="catalytic activity">
    <reaction evidence="1 7 8">
        <text>ATP-dependent breakage, passage and rejoining of double-stranded DNA.</text>
        <dbReference type="EC" id="5.6.2.2"/>
    </reaction>
</comment>
<dbReference type="SUPFAM" id="SSF101904">
    <property type="entry name" value="GyrA/ParC C-terminal domain-like"/>
    <property type="match status" value="1"/>
</dbReference>
<evidence type="ECO:0000256" key="3">
    <source>
        <dbReference type="ARBA" id="ARBA00023029"/>
    </source>
</evidence>
<comment type="function">
    <text evidence="7">Topoisomerase IV is essential for chromosome segregation. It relaxes supercoiled DNA. Performs the decatenation events required during the replication of a circular DNA molecule.</text>
</comment>
<dbReference type="PROSITE" id="PS52040">
    <property type="entry name" value="TOPO_IIA"/>
    <property type="match status" value="1"/>
</dbReference>
<evidence type="ECO:0000256" key="1">
    <source>
        <dbReference type="ARBA" id="ARBA00000185"/>
    </source>
</evidence>
<comment type="similarity">
    <text evidence="7">Belongs to the type II topoisomerase GyrA/ParC subunit family. ParC type 1 subfamily.</text>
</comment>
<comment type="subcellular location">
    <subcellularLocation>
        <location evidence="7">Cell membrane</location>
        <topology evidence="7">Peripheral membrane protein</topology>
    </subcellularLocation>
</comment>
<dbReference type="InterPro" id="IPR013758">
    <property type="entry name" value="Topo_IIA_A/C_ab"/>
</dbReference>
<proteinExistence type="inferred from homology"/>
<evidence type="ECO:0000259" key="10">
    <source>
        <dbReference type="PROSITE" id="PS52040"/>
    </source>
</evidence>
<feature type="active site" description="O-(5'-phospho-DNA)-tyrosine intermediate" evidence="7 8">
    <location>
        <position position="132"/>
    </location>
</feature>
<dbReference type="Gene3D" id="3.30.1360.40">
    <property type="match status" value="1"/>
</dbReference>
<dbReference type="PANTHER" id="PTHR43493:SF1">
    <property type="entry name" value="DNA TOPOISOMERASE 4 SUBUNIT A"/>
    <property type="match status" value="1"/>
</dbReference>
<dbReference type="SUPFAM" id="SSF56719">
    <property type="entry name" value="Type II DNA topoisomerase"/>
    <property type="match status" value="1"/>
</dbReference>
<gene>
    <name evidence="7" type="primary">parC</name>
    <name evidence="11" type="ORF">FGK63_20560</name>
</gene>
<dbReference type="NCBIfam" id="NF004044">
    <property type="entry name" value="PRK05561.1"/>
    <property type="match status" value="1"/>
</dbReference>
<keyword evidence="3 7" id="KW-0799">Topoisomerase</keyword>
<comment type="subunit">
    <text evidence="7">Heterotetramer composed of ParC and ParE.</text>
</comment>
<keyword evidence="5 7" id="KW-0472">Membrane</keyword>
<sequence>MNDIVDDPNMVTPGNGGEVAEPLRRAIGERYLTYALSTIMHRALPDARDGLKPVHRRILYAMRELRLSSTGGFRKSAKISGDVMGNYHPHGDAAIYDAMARLAQDFNVRYPLVDGQGNFGNIDGDNPAASRYTEARMTIVAEALLEGLNEDAVDFRDNYDGTLTEPVVLPAQFPNLLANGASGIAVGMATNIPPHNIAELCDACLHLIRTPDARDDTLLNYVPGPDFPTGGVIVEPPESIAQAYRTGRGSFRLRCKYEVEDLGRGQWQIIVTEIPYQVQKSKLIEKLAELIQTKKVPILADVRDESADDIRLILEPRSKNVDPEVLMGMLYRNSDLEVRFSLNMNVLIDGVTPKVCSMKEVLRAFLDHRQEVLLRRSRHRLGKIDHRLEVLEGFIVAFLNLDRVIDIIRYDEDPKAALMRENWGIDHPRAMSEADYVPPGPGEGELSEVQVDAILNMRLRSLRRLEEMELVRERDELMEERANLEDLLADEGLQWSRIAEQLKETKKTFGKDYEGGARRTRFAEAGEVEEVPLEAMIDREPITVVCSQMGWIRAMTGHIDLTRELKFKDGDGPRFIFHAETTDRLLVFASNGRFYTLSAANLPGGRGMGEPLRLMVDLPNEARIVDILIHKPGRKLLVASDAGNGFIVPEEDVVAQTRSGKQVLNVKDDERALICKPVDGDHVAVVSQNGKFLVFPVSELPEMTRGKGVRLQKYNMARGRQGTLELDGGLSDLTTFNWEDGLKWSMGGDKTRHEPDLGQWLSKRASVGKKPPYGFPRDYKFS</sequence>
<feature type="site" description="Interaction with DNA" evidence="7">
    <location>
        <position position="52"/>
    </location>
</feature>
<comment type="caution">
    <text evidence="11">The sequence shown here is derived from an EMBL/GenBank/DDBJ whole genome shotgun (WGS) entry which is preliminary data.</text>
</comment>
<dbReference type="Pfam" id="PF00521">
    <property type="entry name" value="DNA_topoisoIV"/>
    <property type="match status" value="1"/>
</dbReference>
<name>A0ABY2WSK6_9RHOB</name>
<dbReference type="CDD" id="cd00187">
    <property type="entry name" value="TOP4c"/>
    <property type="match status" value="1"/>
</dbReference>
<dbReference type="InterPro" id="IPR006691">
    <property type="entry name" value="GyrA/parC_rep"/>
</dbReference>
<feature type="site" description="Interaction with DNA" evidence="7">
    <location>
        <position position="90"/>
    </location>
</feature>
<evidence type="ECO:0000256" key="6">
    <source>
        <dbReference type="ARBA" id="ARBA00023235"/>
    </source>
</evidence>
<protein>
    <recommendedName>
        <fullName evidence="7">DNA topoisomerase 4 subunit A</fullName>
        <ecNumber evidence="7">5.6.2.2</ecNumber>
    </recommendedName>
    <alternativeName>
        <fullName evidence="7">Topoisomerase IV subunit A</fullName>
    </alternativeName>
</protein>
<dbReference type="RefSeq" id="WP_138845826.1">
    <property type="nucleotide sequence ID" value="NZ_VCPD01000014.1"/>
</dbReference>
<feature type="site" description="Transition state stabilizer" evidence="7">
    <location>
        <position position="131"/>
    </location>
</feature>
<evidence type="ECO:0000256" key="7">
    <source>
        <dbReference type="HAMAP-Rule" id="MF_00936"/>
    </source>
</evidence>
<feature type="coiled-coil region" evidence="9">
    <location>
        <begin position="467"/>
        <end position="494"/>
    </location>
</feature>
<dbReference type="InterPro" id="IPR002205">
    <property type="entry name" value="Topo_IIA_dom_A"/>
</dbReference>
<evidence type="ECO:0000256" key="8">
    <source>
        <dbReference type="PROSITE-ProRule" id="PRU01384"/>
    </source>
</evidence>
<keyword evidence="6 7" id="KW-0413">Isomerase</keyword>
<evidence type="ECO:0000256" key="5">
    <source>
        <dbReference type="ARBA" id="ARBA00023136"/>
    </source>
</evidence>
<dbReference type="InterPro" id="IPR013760">
    <property type="entry name" value="Topo_IIA-like_dom_sf"/>
</dbReference>
<feature type="domain" description="Topo IIA-type catalytic" evidence="10">
    <location>
        <begin position="44"/>
        <end position="536"/>
    </location>
</feature>
<dbReference type="InterPro" id="IPR035516">
    <property type="entry name" value="Gyrase/topoIV_suA_C"/>
</dbReference>
<dbReference type="HAMAP" id="MF_00936">
    <property type="entry name" value="ParC_type1"/>
    <property type="match status" value="1"/>
</dbReference>
<dbReference type="EC" id="5.6.2.2" evidence="7"/>
<organism evidence="11 12">
    <name type="scientific">Ruegeria sediminis</name>
    <dbReference type="NCBI Taxonomy" id="2583820"/>
    <lineage>
        <taxon>Bacteria</taxon>
        <taxon>Pseudomonadati</taxon>
        <taxon>Pseudomonadota</taxon>
        <taxon>Alphaproteobacteria</taxon>
        <taxon>Rhodobacterales</taxon>
        <taxon>Roseobacteraceae</taxon>
        <taxon>Ruegeria</taxon>
    </lineage>
</organism>
<dbReference type="Gene3D" id="3.90.199.10">
    <property type="entry name" value="Topoisomerase II, domain 5"/>
    <property type="match status" value="1"/>
</dbReference>
<evidence type="ECO:0000313" key="12">
    <source>
        <dbReference type="Proteomes" id="UP001193035"/>
    </source>
</evidence>
<keyword evidence="4 7" id="KW-0238">DNA-binding</keyword>
<dbReference type="InterPro" id="IPR005742">
    <property type="entry name" value="TopoIV_A_Gneg"/>
</dbReference>
<feature type="site" description="Interaction with DNA" evidence="7">
    <location>
        <position position="88"/>
    </location>
</feature>
<evidence type="ECO:0000256" key="9">
    <source>
        <dbReference type="SAM" id="Coils"/>
    </source>
</evidence>
<dbReference type="SMART" id="SM00434">
    <property type="entry name" value="TOP4c"/>
    <property type="match status" value="1"/>
</dbReference>
<dbReference type="EMBL" id="VCPD01000014">
    <property type="protein sequence ID" value="TMV02126.1"/>
    <property type="molecule type" value="Genomic_DNA"/>
</dbReference>
<dbReference type="Gene3D" id="2.120.10.90">
    <property type="entry name" value="DNA gyrase/topoisomerase IV, subunit A, C-terminal"/>
    <property type="match status" value="1"/>
</dbReference>
<dbReference type="InterPro" id="IPR013757">
    <property type="entry name" value="Topo_IIA_A_a_sf"/>
</dbReference>
<evidence type="ECO:0000256" key="4">
    <source>
        <dbReference type="ARBA" id="ARBA00023125"/>
    </source>
</evidence>
<keyword evidence="2 7" id="KW-1003">Cell membrane</keyword>
<evidence type="ECO:0000256" key="2">
    <source>
        <dbReference type="ARBA" id="ARBA00022475"/>
    </source>
</evidence>
<evidence type="ECO:0000313" key="11">
    <source>
        <dbReference type="EMBL" id="TMV02126.1"/>
    </source>
</evidence>
<dbReference type="Proteomes" id="UP001193035">
    <property type="component" value="Unassembled WGS sequence"/>
</dbReference>
<keyword evidence="12" id="KW-1185">Reference proteome</keyword>
<accession>A0ABY2WSK6</accession>